<keyword evidence="3" id="KW-1133">Transmembrane helix</keyword>
<feature type="domain" description="Threonine/serine exporter-like N-terminal" evidence="4">
    <location>
        <begin position="297"/>
        <end position="530"/>
    </location>
</feature>
<dbReference type="InterPro" id="IPR051361">
    <property type="entry name" value="ThrE/Ser_Exporter"/>
</dbReference>
<evidence type="ECO:0000256" key="3">
    <source>
        <dbReference type="SAM" id="Phobius"/>
    </source>
</evidence>
<feature type="transmembrane region" description="Helical" evidence="3">
    <location>
        <begin position="632"/>
        <end position="650"/>
    </location>
</feature>
<feature type="transmembrane region" description="Helical" evidence="3">
    <location>
        <begin position="670"/>
        <end position="686"/>
    </location>
</feature>
<feature type="transmembrane region" description="Helical" evidence="3">
    <location>
        <begin position="510"/>
        <end position="534"/>
    </location>
</feature>
<feature type="region of interest" description="Disordered" evidence="2">
    <location>
        <begin position="161"/>
        <end position="208"/>
    </location>
</feature>
<comment type="caution">
    <text evidence="5">The sequence shown here is derived from an EMBL/GenBank/DDBJ whole genome shotgun (WGS) entry which is preliminary data.</text>
</comment>
<evidence type="ECO:0000313" key="5">
    <source>
        <dbReference type="EMBL" id="KAG2178295.1"/>
    </source>
</evidence>
<dbReference type="AlphaFoldDB" id="A0A8H7UCV9"/>
<feature type="transmembrane region" description="Helical" evidence="3">
    <location>
        <begin position="578"/>
        <end position="595"/>
    </location>
</feature>
<organism evidence="5 6">
    <name type="scientific">Umbelopsis vinacea</name>
    <dbReference type="NCBI Taxonomy" id="44442"/>
    <lineage>
        <taxon>Eukaryota</taxon>
        <taxon>Fungi</taxon>
        <taxon>Fungi incertae sedis</taxon>
        <taxon>Mucoromycota</taxon>
        <taxon>Mucoromycotina</taxon>
        <taxon>Umbelopsidomycetes</taxon>
        <taxon>Umbelopsidales</taxon>
        <taxon>Umbelopsidaceae</taxon>
        <taxon>Umbelopsis</taxon>
    </lineage>
</organism>
<sequence>MDSPQSPKSEETHLRPIMTHSHSMPHLPQLQLTTTDNQNDAIDITTPATVGSRKFTFADEDLTDYYLKKAQDELDLEKIPERSSNDEYDAPDFDRRDSANTLVEAALEKPEVEERHSSYQDHVAESAALVDRMLSQRVGNSAMAPTGGGGVLSSLMKLEAQRNREHEKRQEERKKRKEKKKLRQAEKEQQKLEKKMQRPASIYNLPTHYETDPIDGYGDGRPQLKHRPGSWLSTLTTTDHLVPSLAKRKAANYPASVSRRSSVDSMITTASQFEPISLEDRIRITFELANILQKQDFLRKLARTLIWYGCPSHRLEIAMKQVSKTLGVDAEYVYLPNVMFLNFLDTTTHQTETHFIRQVQGYDMYKLGEIYRLEKLVSHGEVTVDEALEFIESINNEKDFYPRWTNPLVYATASFCTCTMFFGGQWKDAGVAAALGIYETFAGRFQSLGPIWDITMSMLIGFIARAPWRQGFCFAPISYGAIVILLPGYTIASGIIELASRNLISGVVRIVYSIVYCFLLGYGISMGSGLWATFDPAAASASTSECTGNIPSQWYNFLFVSLFAFAYAIYLKARPNRWIPMFFVSTMGYLVNFSLTKWTSAPQQVAQFIPAFVVGLLGNLMHKFTGKMSFDAVLLGVFFLVPGSLGEFTGLKAALGTFSDSTTGIDGGQGAYFALAMIESAIGMYYRRTICRYLSRIPKRYSTYPTDVLLSGLPRRKKRLNAYTKLFLNLYRTIEIAWHVLLM</sequence>
<comment type="similarity">
    <text evidence="1">Belongs to the ThrE exporter (TC 2.A.79) family.</text>
</comment>
<feature type="transmembrane region" description="Helical" evidence="3">
    <location>
        <begin position="554"/>
        <end position="571"/>
    </location>
</feature>
<dbReference type="PANTHER" id="PTHR31082:SF4">
    <property type="entry name" value="PHEROMONE-REGULATED MEMBRANE PROTEIN 10"/>
    <property type="match status" value="1"/>
</dbReference>
<dbReference type="Proteomes" id="UP000612746">
    <property type="component" value="Unassembled WGS sequence"/>
</dbReference>
<feature type="compositionally biased region" description="Basic and acidic residues" evidence="2">
    <location>
        <begin position="161"/>
        <end position="173"/>
    </location>
</feature>
<feature type="region of interest" description="Disordered" evidence="2">
    <location>
        <begin position="1"/>
        <end position="22"/>
    </location>
</feature>
<keyword evidence="3" id="KW-0472">Membrane</keyword>
<dbReference type="PANTHER" id="PTHR31082">
    <property type="entry name" value="PHEROMONE-REGULATED MEMBRANE PROTEIN 10"/>
    <property type="match status" value="1"/>
</dbReference>
<feature type="transmembrane region" description="Helical" evidence="3">
    <location>
        <begin position="477"/>
        <end position="498"/>
    </location>
</feature>
<accession>A0A8H7UCV9</accession>
<dbReference type="InterPro" id="IPR010619">
    <property type="entry name" value="ThrE-like_N"/>
</dbReference>
<evidence type="ECO:0000256" key="2">
    <source>
        <dbReference type="SAM" id="MobiDB-lite"/>
    </source>
</evidence>
<feature type="compositionally biased region" description="Basic and acidic residues" evidence="2">
    <location>
        <begin position="183"/>
        <end position="196"/>
    </location>
</feature>
<name>A0A8H7UCV9_9FUNG</name>
<dbReference type="GO" id="GO:0022857">
    <property type="term" value="F:transmembrane transporter activity"/>
    <property type="evidence" value="ECO:0007669"/>
    <property type="project" value="InterPro"/>
</dbReference>
<evidence type="ECO:0000259" key="4">
    <source>
        <dbReference type="Pfam" id="PF06738"/>
    </source>
</evidence>
<reference evidence="5" key="1">
    <citation type="submission" date="2020-12" db="EMBL/GenBank/DDBJ databases">
        <title>Metabolic potential, ecology and presence of endohyphal bacteria is reflected in genomic diversity of Mucoromycotina.</title>
        <authorList>
            <person name="Muszewska A."/>
            <person name="Okrasinska A."/>
            <person name="Steczkiewicz K."/>
            <person name="Drgas O."/>
            <person name="Orlowska M."/>
            <person name="Perlinska-Lenart U."/>
            <person name="Aleksandrzak-Piekarczyk T."/>
            <person name="Szatraj K."/>
            <person name="Zielenkiewicz U."/>
            <person name="Pilsyk S."/>
            <person name="Malc E."/>
            <person name="Mieczkowski P."/>
            <person name="Kruszewska J.S."/>
            <person name="Biernat P."/>
            <person name="Pawlowska J."/>
        </authorList>
    </citation>
    <scope>NUCLEOTIDE SEQUENCE</scope>
    <source>
        <strain evidence="5">WA0000051536</strain>
    </source>
</reference>
<gene>
    <name evidence="5" type="ORF">INT44_001445</name>
</gene>
<dbReference type="Pfam" id="PF06738">
    <property type="entry name" value="ThrE"/>
    <property type="match status" value="2"/>
</dbReference>
<dbReference type="EMBL" id="JAEPRA010000011">
    <property type="protein sequence ID" value="KAG2178295.1"/>
    <property type="molecule type" value="Genomic_DNA"/>
</dbReference>
<feature type="transmembrane region" description="Helical" evidence="3">
    <location>
        <begin position="601"/>
        <end position="620"/>
    </location>
</feature>
<keyword evidence="6" id="KW-1185">Reference proteome</keyword>
<evidence type="ECO:0000256" key="1">
    <source>
        <dbReference type="ARBA" id="ARBA00034125"/>
    </source>
</evidence>
<evidence type="ECO:0000313" key="6">
    <source>
        <dbReference type="Proteomes" id="UP000612746"/>
    </source>
</evidence>
<keyword evidence="3" id="KW-0812">Transmembrane</keyword>
<dbReference type="OrthoDB" id="413008at2759"/>
<feature type="region of interest" description="Disordered" evidence="2">
    <location>
        <begin position="77"/>
        <end position="101"/>
    </location>
</feature>
<proteinExistence type="inferred from homology"/>
<feature type="domain" description="Threonine/serine exporter-like N-terminal" evidence="4">
    <location>
        <begin position="552"/>
        <end position="643"/>
    </location>
</feature>
<protein>
    <recommendedName>
        <fullName evidence="4">Threonine/serine exporter-like N-terminal domain-containing protein</fullName>
    </recommendedName>
</protein>